<protein>
    <submittedName>
        <fullName evidence="2">Uncharacterized protein</fullName>
    </submittedName>
</protein>
<evidence type="ECO:0000256" key="1">
    <source>
        <dbReference type="SAM" id="MobiDB-lite"/>
    </source>
</evidence>
<accession>A0ABU4RQ53</accession>
<proteinExistence type="predicted"/>
<dbReference type="RefSeq" id="WP_319845099.1">
    <property type="nucleotide sequence ID" value="NZ_JAXAFJ010000008.1"/>
</dbReference>
<gene>
    <name evidence="2" type="ORF">SCD90_12955</name>
</gene>
<sequence>MDTVEVIARSLEQYLLDLNDAEGRLRLLCPDGQVEIAGTFNLKKLARAGALAVHEALNMEREACARICEGVHATATPHDRYQQGLAEGSNATAAMLARMIRARGPLPDEDVEESEDYTPASRPEARQLGPCPNTWWP</sequence>
<evidence type="ECO:0000313" key="3">
    <source>
        <dbReference type="Proteomes" id="UP001274321"/>
    </source>
</evidence>
<dbReference type="EMBL" id="JAXAFJ010000008">
    <property type="protein sequence ID" value="MDX6806975.1"/>
    <property type="molecule type" value="Genomic_DNA"/>
</dbReference>
<keyword evidence="3" id="KW-1185">Reference proteome</keyword>
<reference evidence="2 3" key="1">
    <citation type="submission" date="2023-11" db="EMBL/GenBank/DDBJ databases">
        <authorList>
            <person name="Bao R."/>
        </authorList>
    </citation>
    <scope>NUCLEOTIDE SEQUENCE [LARGE SCALE GENOMIC DNA]</scope>
    <source>
        <strain evidence="2 3">PJ23</strain>
    </source>
</reference>
<feature type="region of interest" description="Disordered" evidence="1">
    <location>
        <begin position="103"/>
        <end position="137"/>
    </location>
</feature>
<comment type="caution">
    <text evidence="2">The sequence shown here is derived from an EMBL/GenBank/DDBJ whole genome shotgun (WGS) entry which is preliminary data.</text>
</comment>
<dbReference type="Proteomes" id="UP001274321">
    <property type="component" value="Unassembled WGS sequence"/>
</dbReference>
<organism evidence="2 3">
    <name type="scientific">Terrihabitans rhizophilus</name>
    <dbReference type="NCBI Taxonomy" id="3092662"/>
    <lineage>
        <taxon>Bacteria</taxon>
        <taxon>Pseudomonadati</taxon>
        <taxon>Pseudomonadota</taxon>
        <taxon>Alphaproteobacteria</taxon>
        <taxon>Hyphomicrobiales</taxon>
        <taxon>Terrihabitans</taxon>
    </lineage>
</organism>
<name>A0ABU4RQ53_9HYPH</name>
<evidence type="ECO:0000313" key="2">
    <source>
        <dbReference type="EMBL" id="MDX6806975.1"/>
    </source>
</evidence>
<feature type="compositionally biased region" description="Acidic residues" evidence="1">
    <location>
        <begin position="107"/>
        <end position="116"/>
    </location>
</feature>